<protein>
    <recommendedName>
        <fullName evidence="4">NB-ARC domain-containing protein</fullName>
    </recommendedName>
</protein>
<evidence type="ECO:0000313" key="2">
    <source>
        <dbReference type="EnsemblPlants" id="OPUNC12G11130.4"/>
    </source>
</evidence>
<dbReference type="Gramene" id="OPUNC12G11130.4">
    <property type="protein sequence ID" value="OPUNC12G11130.4"/>
    <property type="gene ID" value="OPUNC12G11130"/>
</dbReference>
<reference evidence="2" key="2">
    <citation type="submission" date="2018-05" db="EMBL/GenBank/DDBJ databases">
        <title>OpunRS2 (Oryza punctata Reference Sequence Version 2).</title>
        <authorList>
            <person name="Zhang J."/>
            <person name="Kudrna D."/>
            <person name="Lee S."/>
            <person name="Talag J."/>
            <person name="Welchert J."/>
            <person name="Wing R.A."/>
        </authorList>
    </citation>
    <scope>NUCLEOTIDE SEQUENCE [LARGE SCALE GENOMIC DNA]</scope>
</reference>
<feature type="region of interest" description="Disordered" evidence="1">
    <location>
        <begin position="1"/>
        <end position="25"/>
    </location>
</feature>
<reference evidence="2" key="1">
    <citation type="submission" date="2015-04" db="UniProtKB">
        <authorList>
            <consortium name="EnsemblPlants"/>
        </authorList>
    </citation>
    <scope>IDENTIFICATION</scope>
</reference>
<proteinExistence type="predicted"/>
<name>A0A0E0MMJ0_ORYPU</name>
<dbReference type="AlphaFoldDB" id="A0A0E0MMJ0"/>
<evidence type="ECO:0008006" key="4">
    <source>
        <dbReference type="Google" id="ProtNLM"/>
    </source>
</evidence>
<organism evidence="2">
    <name type="scientific">Oryza punctata</name>
    <name type="common">Red rice</name>
    <dbReference type="NCBI Taxonomy" id="4537"/>
    <lineage>
        <taxon>Eukaryota</taxon>
        <taxon>Viridiplantae</taxon>
        <taxon>Streptophyta</taxon>
        <taxon>Embryophyta</taxon>
        <taxon>Tracheophyta</taxon>
        <taxon>Spermatophyta</taxon>
        <taxon>Magnoliopsida</taxon>
        <taxon>Liliopsida</taxon>
        <taxon>Poales</taxon>
        <taxon>Poaceae</taxon>
        <taxon>BOP clade</taxon>
        <taxon>Oryzoideae</taxon>
        <taxon>Oryzeae</taxon>
        <taxon>Oryzinae</taxon>
        <taxon>Oryza</taxon>
    </lineage>
</organism>
<feature type="region of interest" description="Disordered" evidence="1">
    <location>
        <begin position="62"/>
        <end position="83"/>
    </location>
</feature>
<sequence>MRTHRASETRRRGLAGGGLATPSARRSRRRFAVAWLWRGAPRPKSTYGFLTAGGRWLISHPSHTSPVLSPPPGGTKGCSAGAEAWPPCRSSDNNLELEEIGKNIVHKLEEIGKSIAAKTFGCLMRRNLDTTYWNNMLNSGLWKLDIMKIFTCICVN</sequence>
<feature type="compositionally biased region" description="Basic and acidic residues" evidence="1">
    <location>
        <begin position="1"/>
        <end position="11"/>
    </location>
</feature>
<dbReference type="EnsemblPlants" id="OPUNC12G11130.4">
    <property type="protein sequence ID" value="OPUNC12G11130.4"/>
    <property type="gene ID" value="OPUNC12G11130"/>
</dbReference>
<evidence type="ECO:0000313" key="3">
    <source>
        <dbReference type="Proteomes" id="UP000026962"/>
    </source>
</evidence>
<keyword evidence="3" id="KW-1185">Reference proteome</keyword>
<evidence type="ECO:0000256" key="1">
    <source>
        <dbReference type="SAM" id="MobiDB-lite"/>
    </source>
</evidence>
<dbReference type="Proteomes" id="UP000026962">
    <property type="component" value="Chromosome 12"/>
</dbReference>
<accession>A0A0E0MMJ0</accession>